<organism evidence="11 12">
    <name type="scientific">Loxostege sticticalis</name>
    <name type="common">Beet webworm moth</name>
    <dbReference type="NCBI Taxonomy" id="481309"/>
    <lineage>
        <taxon>Eukaryota</taxon>
        <taxon>Metazoa</taxon>
        <taxon>Ecdysozoa</taxon>
        <taxon>Arthropoda</taxon>
        <taxon>Hexapoda</taxon>
        <taxon>Insecta</taxon>
        <taxon>Pterygota</taxon>
        <taxon>Neoptera</taxon>
        <taxon>Endopterygota</taxon>
        <taxon>Lepidoptera</taxon>
        <taxon>Glossata</taxon>
        <taxon>Ditrysia</taxon>
        <taxon>Pyraloidea</taxon>
        <taxon>Crambidae</taxon>
        <taxon>Pyraustinae</taxon>
        <taxon>Loxostege</taxon>
    </lineage>
</organism>
<feature type="domain" description="C2H2-type" evidence="10">
    <location>
        <begin position="639"/>
        <end position="667"/>
    </location>
</feature>
<feature type="domain" description="C2H2-type" evidence="10">
    <location>
        <begin position="611"/>
        <end position="638"/>
    </location>
</feature>
<dbReference type="InterPro" id="IPR050331">
    <property type="entry name" value="Zinc_finger"/>
</dbReference>
<dbReference type="FunFam" id="3.30.160.60:FF:000303">
    <property type="entry name" value="Zinc finger protein 41"/>
    <property type="match status" value="1"/>
</dbReference>
<feature type="compositionally biased region" description="Pro residues" evidence="9">
    <location>
        <begin position="559"/>
        <end position="570"/>
    </location>
</feature>
<evidence type="ECO:0000313" key="12">
    <source>
        <dbReference type="Proteomes" id="UP001549921"/>
    </source>
</evidence>
<evidence type="ECO:0000259" key="10">
    <source>
        <dbReference type="PROSITE" id="PS50157"/>
    </source>
</evidence>
<dbReference type="InterPro" id="IPR036236">
    <property type="entry name" value="Znf_C2H2_sf"/>
</dbReference>
<evidence type="ECO:0000256" key="8">
    <source>
        <dbReference type="PROSITE-ProRule" id="PRU00042"/>
    </source>
</evidence>
<feature type="region of interest" description="Disordered" evidence="9">
    <location>
        <begin position="744"/>
        <end position="764"/>
    </location>
</feature>
<comment type="subcellular location">
    <subcellularLocation>
        <location evidence="1">Nucleus</location>
    </subcellularLocation>
</comment>
<proteinExistence type="predicted"/>
<dbReference type="EMBL" id="JBEDNZ010000008">
    <property type="protein sequence ID" value="KAL0839934.1"/>
    <property type="molecule type" value="Genomic_DNA"/>
</dbReference>
<dbReference type="SUPFAM" id="SSF57667">
    <property type="entry name" value="beta-beta-alpha zinc fingers"/>
    <property type="match status" value="3"/>
</dbReference>
<dbReference type="FunFam" id="3.30.160.60:FF:000446">
    <property type="entry name" value="Zinc finger protein"/>
    <property type="match status" value="1"/>
</dbReference>
<evidence type="ECO:0000256" key="6">
    <source>
        <dbReference type="ARBA" id="ARBA00023125"/>
    </source>
</evidence>
<dbReference type="PROSITE" id="PS50157">
    <property type="entry name" value="ZINC_FINGER_C2H2_2"/>
    <property type="match status" value="7"/>
</dbReference>
<feature type="domain" description="C2H2-type" evidence="10">
    <location>
        <begin position="403"/>
        <end position="431"/>
    </location>
</feature>
<feature type="compositionally biased region" description="Polar residues" evidence="9">
    <location>
        <begin position="540"/>
        <end position="549"/>
    </location>
</feature>
<keyword evidence="3" id="KW-0677">Repeat</keyword>
<evidence type="ECO:0000256" key="1">
    <source>
        <dbReference type="ARBA" id="ARBA00004123"/>
    </source>
</evidence>
<comment type="caution">
    <text evidence="11">The sequence shown here is derived from an EMBL/GenBank/DDBJ whole genome shotgun (WGS) entry which is preliminary data.</text>
</comment>
<feature type="domain" description="C2H2-type" evidence="10">
    <location>
        <begin position="724"/>
        <end position="751"/>
    </location>
</feature>
<evidence type="ECO:0000256" key="3">
    <source>
        <dbReference type="ARBA" id="ARBA00022737"/>
    </source>
</evidence>
<evidence type="ECO:0000256" key="4">
    <source>
        <dbReference type="ARBA" id="ARBA00022771"/>
    </source>
</evidence>
<feature type="domain" description="C2H2-type" evidence="10">
    <location>
        <begin position="584"/>
        <end position="611"/>
    </location>
</feature>
<keyword evidence="6" id="KW-0238">DNA-binding</keyword>
<dbReference type="PANTHER" id="PTHR16515">
    <property type="entry name" value="PR DOMAIN ZINC FINGER PROTEIN"/>
    <property type="match status" value="1"/>
</dbReference>
<sequence length="975" mass="111154">MRNVDSHLLDGKMDETVTHYITSHQQGEPVHVDSNGLPLNVQDDGGGRVVTVMHPQSFPSHLCRQVSVSEPVAEGQWGEELLDTDTRLAALVAHLHHPPPHHKHTTVQSSRGDVDTSVILDAPMRLFNGQSLDQQEDIVVEVPQLPPLPPLQEMKMRNQEADWFNNKTKTILKDDTPMLTDSDGPVLELGASASPAQNKQQNKKSLPHKKRISRKLKRNNGSSTPQQQLVVINCSEDVQQEEILPDNFVASVQHQQHIPETHHITHEVRPIFICQICGDFYGDEQLKFYHHLKQHYEPHTIIIENPVPDLGIDKMTNTCIVDNVGTLPDSIMELSQSLENTVPKTMYQPMDKHILYTSSDKTLSYSSNKMQYTMASMDKDPAVPTSEAEKTDLYETLEKLEFFSCVKCNKSFRKLKQCEAHIREAHNTKLEDINEFSEPEDLMEGIHVAVDEAGEHYEHTLLPHLTVENGHVHQDHIRHWYMRNGNSSSPPPEAAAGSGGGACYCPVCPAPDPAPHADPAPHDHHQLKEEVLQRIFETEVSNPEPSFSENILPDSSELPEPPAAPPPAAQPPKQDGKKKAQKKFECTQCGRVFLHRNSLMYHLLSHSGKQQVCRECGKSFYTAAALKIHKRVHSDLRPCKCEECGREFRQWSDLKYHKSSIHSNQKHFKCEFCGKEFARKYSLNLHRRIHTGERNYKCEYCNKSFRASSYRLSHMRTHTGDRPYKCNECDKCFRVAGDLRRHTLTHDKSRARQEEKAKNKQTDKKLIKKEPDMNIKIENIESIANQAKPDAKNYKKIAVASTTRLPNILKVDKKAKLKKSPVAKKGGAPNVTVTRNDSFKIAENSDIEVFELRNLDHYKYKEMYSEPTNVKDYSEIYKDSERIDERDMFRNNLCDVVEKPTYRTENTDGKLQIFTHIEKTKDYSGPVISNPVSLGDIRHLERELAREVRSDTLHGENIENGFIDRLTALYNIPAV</sequence>
<dbReference type="GO" id="GO:1990837">
    <property type="term" value="F:sequence-specific double-stranded DNA binding"/>
    <property type="evidence" value="ECO:0007669"/>
    <property type="project" value="UniProtKB-ARBA"/>
</dbReference>
<dbReference type="FunFam" id="3.30.160.60:FF:000624">
    <property type="entry name" value="zinc finger protein 697"/>
    <property type="match status" value="2"/>
</dbReference>
<keyword evidence="5" id="KW-0862">Zinc</keyword>
<dbReference type="AlphaFoldDB" id="A0ABD0T9I1"/>
<protein>
    <recommendedName>
        <fullName evidence="10">C2H2-type domain-containing protein</fullName>
    </recommendedName>
</protein>
<name>A0ABD0T9I1_LOXSC</name>
<evidence type="ECO:0000256" key="9">
    <source>
        <dbReference type="SAM" id="MobiDB-lite"/>
    </source>
</evidence>
<keyword evidence="7" id="KW-0539">Nucleus</keyword>
<reference evidence="11 12" key="1">
    <citation type="submission" date="2024-06" db="EMBL/GenBank/DDBJ databases">
        <title>A chromosome-level genome assembly of beet webworm, Loxostege sticticalis.</title>
        <authorList>
            <person name="Zhang Y."/>
        </authorList>
    </citation>
    <scope>NUCLEOTIDE SEQUENCE [LARGE SCALE GENOMIC DNA]</scope>
    <source>
        <strain evidence="11">AQ028</strain>
        <tissue evidence="11">Male pupae</tissue>
    </source>
</reference>
<keyword evidence="4 8" id="KW-0863">Zinc-finger</keyword>
<keyword evidence="2" id="KW-0479">Metal-binding</keyword>
<dbReference type="SMART" id="SM00355">
    <property type="entry name" value="ZnF_C2H2"/>
    <property type="match status" value="8"/>
</dbReference>
<dbReference type="GO" id="GO:0005634">
    <property type="term" value="C:nucleus"/>
    <property type="evidence" value="ECO:0007669"/>
    <property type="project" value="UniProtKB-ARBA"/>
</dbReference>
<dbReference type="Proteomes" id="UP001549921">
    <property type="component" value="Unassembled WGS sequence"/>
</dbReference>
<feature type="compositionally biased region" description="Basic residues" evidence="9">
    <location>
        <begin position="201"/>
        <end position="218"/>
    </location>
</feature>
<feature type="region of interest" description="Disordered" evidence="9">
    <location>
        <begin position="174"/>
        <end position="226"/>
    </location>
</feature>
<evidence type="ECO:0000256" key="2">
    <source>
        <dbReference type="ARBA" id="ARBA00022723"/>
    </source>
</evidence>
<dbReference type="PANTHER" id="PTHR16515:SF49">
    <property type="entry name" value="GASTRULA ZINC FINGER PROTEIN XLCGF49.1-LIKE-RELATED"/>
    <property type="match status" value="1"/>
</dbReference>
<feature type="domain" description="C2H2-type" evidence="10">
    <location>
        <begin position="696"/>
        <end position="723"/>
    </location>
</feature>
<dbReference type="InterPro" id="IPR013087">
    <property type="entry name" value="Znf_C2H2_type"/>
</dbReference>
<dbReference type="Pfam" id="PF00096">
    <property type="entry name" value="zf-C2H2"/>
    <property type="match status" value="5"/>
</dbReference>
<accession>A0ABD0T9I1</accession>
<dbReference type="GO" id="GO:0008270">
    <property type="term" value="F:zinc ion binding"/>
    <property type="evidence" value="ECO:0007669"/>
    <property type="project" value="UniProtKB-KW"/>
</dbReference>
<evidence type="ECO:0000256" key="7">
    <source>
        <dbReference type="ARBA" id="ARBA00023242"/>
    </source>
</evidence>
<dbReference type="PROSITE" id="PS00028">
    <property type="entry name" value="ZINC_FINGER_C2H2_1"/>
    <property type="match status" value="7"/>
</dbReference>
<evidence type="ECO:0000313" key="11">
    <source>
        <dbReference type="EMBL" id="KAL0839934.1"/>
    </source>
</evidence>
<feature type="region of interest" description="Disordered" evidence="9">
    <location>
        <begin position="540"/>
        <end position="580"/>
    </location>
</feature>
<evidence type="ECO:0000256" key="5">
    <source>
        <dbReference type="ARBA" id="ARBA00022833"/>
    </source>
</evidence>
<feature type="domain" description="C2H2-type" evidence="10">
    <location>
        <begin position="668"/>
        <end position="695"/>
    </location>
</feature>
<gene>
    <name evidence="11" type="ORF">ABMA28_016550</name>
</gene>
<dbReference type="Gene3D" id="3.30.160.60">
    <property type="entry name" value="Classic Zinc Finger"/>
    <property type="match status" value="6"/>
</dbReference>